<evidence type="ECO:0000256" key="5">
    <source>
        <dbReference type="SAM" id="MobiDB-lite"/>
    </source>
</evidence>
<sequence length="156" mass="17351">MSAAKQNPAWDHATQLSGKKGAVRCNYCREKMTEIRQLKQHLAADKDSMAPAHAARVLTNDCADSRYIRHIARLVIEDEEADRNLLLSLSDGDTDSDYVLYLAEIMWMEEAQQFPQNMGDIKDDRNFILDQVVDGPNADEEAAGDSDGDGSDGANY</sequence>
<dbReference type="OrthoDB" id="10601625at2759"/>
<dbReference type="Proteomes" id="UP000187203">
    <property type="component" value="Unassembled WGS sequence"/>
</dbReference>
<keyword evidence="3" id="KW-0862">Zinc</keyword>
<dbReference type="Pfam" id="PF02892">
    <property type="entry name" value="zf-BED"/>
    <property type="match status" value="1"/>
</dbReference>
<keyword evidence="8" id="KW-1185">Reference proteome</keyword>
<protein>
    <submittedName>
        <fullName evidence="7">Zinc finger, BED-type</fullName>
    </submittedName>
</protein>
<name>A0A1R3G187_9ROSI</name>
<evidence type="ECO:0000256" key="1">
    <source>
        <dbReference type="ARBA" id="ARBA00022723"/>
    </source>
</evidence>
<gene>
    <name evidence="7" type="ORF">COLO4_37510</name>
</gene>
<evidence type="ECO:0000256" key="2">
    <source>
        <dbReference type="ARBA" id="ARBA00022771"/>
    </source>
</evidence>
<proteinExistence type="predicted"/>
<feature type="compositionally biased region" description="Acidic residues" evidence="5">
    <location>
        <begin position="137"/>
        <end position="150"/>
    </location>
</feature>
<dbReference type="GO" id="GO:0003677">
    <property type="term" value="F:DNA binding"/>
    <property type="evidence" value="ECO:0007669"/>
    <property type="project" value="InterPro"/>
</dbReference>
<comment type="caution">
    <text evidence="7">The sequence shown here is derived from an EMBL/GenBank/DDBJ whole genome shotgun (WGS) entry which is preliminary data.</text>
</comment>
<dbReference type="AlphaFoldDB" id="A0A1R3G187"/>
<evidence type="ECO:0000313" key="7">
    <source>
        <dbReference type="EMBL" id="OMO51790.1"/>
    </source>
</evidence>
<dbReference type="EMBL" id="AWUE01024046">
    <property type="protein sequence ID" value="OMO51790.1"/>
    <property type="molecule type" value="Genomic_DNA"/>
</dbReference>
<dbReference type="GO" id="GO:0008270">
    <property type="term" value="F:zinc ion binding"/>
    <property type="evidence" value="ECO:0007669"/>
    <property type="project" value="UniProtKB-KW"/>
</dbReference>
<evidence type="ECO:0000256" key="4">
    <source>
        <dbReference type="PROSITE-ProRule" id="PRU00027"/>
    </source>
</evidence>
<feature type="region of interest" description="Disordered" evidence="5">
    <location>
        <begin position="133"/>
        <end position="156"/>
    </location>
</feature>
<organism evidence="7 8">
    <name type="scientific">Corchorus olitorius</name>
    <dbReference type="NCBI Taxonomy" id="93759"/>
    <lineage>
        <taxon>Eukaryota</taxon>
        <taxon>Viridiplantae</taxon>
        <taxon>Streptophyta</taxon>
        <taxon>Embryophyta</taxon>
        <taxon>Tracheophyta</taxon>
        <taxon>Spermatophyta</taxon>
        <taxon>Magnoliopsida</taxon>
        <taxon>eudicotyledons</taxon>
        <taxon>Gunneridae</taxon>
        <taxon>Pentapetalae</taxon>
        <taxon>rosids</taxon>
        <taxon>malvids</taxon>
        <taxon>Malvales</taxon>
        <taxon>Malvaceae</taxon>
        <taxon>Grewioideae</taxon>
        <taxon>Apeibeae</taxon>
        <taxon>Corchorus</taxon>
    </lineage>
</organism>
<reference evidence="8" key="1">
    <citation type="submission" date="2013-09" db="EMBL/GenBank/DDBJ databases">
        <title>Corchorus olitorius genome sequencing.</title>
        <authorList>
            <person name="Alam M."/>
            <person name="Haque M.S."/>
            <person name="Islam M.S."/>
            <person name="Emdad E.M."/>
            <person name="Islam M.M."/>
            <person name="Ahmed B."/>
            <person name="Halim A."/>
            <person name="Hossen Q.M.M."/>
            <person name="Hossain M.Z."/>
            <person name="Ahmed R."/>
            <person name="Khan M.M."/>
            <person name="Islam R."/>
            <person name="Rashid M.M."/>
            <person name="Khan S.A."/>
            <person name="Rahman M.S."/>
            <person name="Alam M."/>
            <person name="Yahiya A.S."/>
            <person name="Khan M.S."/>
            <person name="Azam M.S."/>
            <person name="Haque T."/>
            <person name="Lashkar M.Z.H."/>
            <person name="Akhand A.I."/>
            <person name="Morshed G."/>
            <person name="Roy S."/>
            <person name="Uddin K.S."/>
            <person name="Rabeya T."/>
            <person name="Hossain A.S."/>
            <person name="Chowdhury A."/>
            <person name="Snigdha A.R."/>
            <person name="Mortoza M.S."/>
            <person name="Matin S.A."/>
            <person name="Hoque S.M.E."/>
            <person name="Islam M.K."/>
            <person name="Roy D.K."/>
            <person name="Haider R."/>
            <person name="Moosa M.M."/>
            <person name="Elias S.M."/>
            <person name="Hasan A.M."/>
            <person name="Jahan S."/>
            <person name="Shafiuddin M."/>
            <person name="Mahmood N."/>
            <person name="Shommy N.S."/>
        </authorList>
    </citation>
    <scope>NUCLEOTIDE SEQUENCE [LARGE SCALE GENOMIC DNA]</scope>
    <source>
        <strain evidence="8">cv. O-4</strain>
    </source>
</reference>
<keyword evidence="2 4" id="KW-0863">Zinc-finger</keyword>
<keyword evidence="1" id="KW-0479">Metal-binding</keyword>
<feature type="domain" description="BED-type" evidence="6">
    <location>
        <begin position="4"/>
        <end position="57"/>
    </location>
</feature>
<dbReference type="InterPro" id="IPR003656">
    <property type="entry name" value="Znf_BED"/>
</dbReference>
<accession>A0A1R3G187</accession>
<evidence type="ECO:0000256" key="3">
    <source>
        <dbReference type="ARBA" id="ARBA00022833"/>
    </source>
</evidence>
<dbReference type="PROSITE" id="PS50808">
    <property type="entry name" value="ZF_BED"/>
    <property type="match status" value="1"/>
</dbReference>
<evidence type="ECO:0000259" key="6">
    <source>
        <dbReference type="PROSITE" id="PS50808"/>
    </source>
</evidence>
<evidence type="ECO:0000313" key="8">
    <source>
        <dbReference type="Proteomes" id="UP000187203"/>
    </source>
</evidence>